<accession>A0ABS8TJQ5</accession>
<comment type="caution">
    <text evidence="1">The sequence shown here is derived from an EMBL/GenBank/DDBJ whole genome shotgun (WGS) entry which is preliminary data.</text>
</comment>
<organism evidence="1 2">
    <name type="scientific">Datura stramonium</name>
    <name type="common">Jimsonweed</name>
    <name type="synonym">Common thornapple</name>
    <dbReference type="NCBI Taxonomy" id="4076"/>
    <lineage>
        <taxon>Eukaryota</taxon>
        <taxon>Viridiplantae</taxon>
        <taxon>Streptophyta</taxon>
        <taxon>Embryophyta</taxon>
        <taxon>Tracheophyta</taxon>
        <taxon>Spermatophyta</taxon>
        <taxon>Magnoliopsida</taxon>
        <taxon>eudicotyledons</taxon>
        <taxon>Gunneridae</taxon>
        <taxon>Pentapetalae</taxon>
        <taxon>asterids</taxon>
        <taxon>lamiids</taxon>
        <taxon>Solanales</taxon>
        <taxon>Solanaceae</taxon>
        <taxon>Solanoideae</taxon>
        <taxon>Datureae</taxon>
        <taxon>Datura</taxon>
    </lineage>
</organism>
<proteinExistence type="predicted"/>
<evidence type="ECO:0000313" key="2">
    <source>
        <dbReference type="Proteomes" id="UP000823775"/>
    </source>
</evidence>
<evidence type="ECO:0000313" key="1">
    <source>
        <dbReference type="EMBL" id="MCD7471762.1"/>
    </source>
</evidence>
<name>A0ABS8TJQ5_DATST</name>
<gene>
    <name evidence="1" type="ORF">HAX54_012427</name>
</gene>
<dbReference type="Proteomes" id="UP000823775">
    <property type="component" value="Unassembled WGS sequence"/>
</dbReference>
<dbReference type="EMBL" id="JACEIK010001721">
    <property type="protein sequence ID" value="MCD7471762.1"/>
    <property type="molecule type" value="Genomic_DNA"/>
</dbReference>
<protein>
    <submittedName>
        <fullName evidence="1">Uncharacterized protein</fullName>
    </submittedName>
</protein>
<reference evidence="1 2" key="1">
    <citation type="journal article" date="2021" name="BMC Genomics">
        <title>Datura genome reveals duplications of psychoactive alkaloid biosynthetic genes and high mutation rate following tissue culture.</title>
        <authorList>
            <person name="Rajewski A."/>
            <person name="Carter-House D."/>
            <person name="Stajich J."/>
            <person name="Litt A."/>
        </authorList>
    </citation>
    <scope>NUCLEOTIDE SEQUENCE [LARGE SCALE GENOMIC DNA]</scope>
    <source>
        <strain evidence="1">AR-01</strain>
    </source>
</reference>
<sequence length="107" mass="11841">MLDVSTPSTALTSIEQLIQSARKFSIQLFELKLNVLLKRGCDYFRWEIEECLSTAHSKAALSMANAACSAVSNVPNHTLAPCRAESQWLRISPRTTSYASVFLAYGL</sequence>
<keyword evidence="2" id="KW-1185">Reference proteome</keyword>